<dbReference type="GO" id="GO:0005576">
    <property type="term" value="C:extracellular region"/>
    <property type="evidence" value="ECO:0007669"/>
    <property type="project" value="TreeGrafter"/>
</dbReference>
<dbReference type="InterPro" id="IPR011044">
    <property type="entry name" value="Quino_amine_DH_bsu"/>
</dbReference>
<dbReference type="NCBIfam" id="TIGR04183">
    <property type="entry name" value="Por_Secre_tail"/>
    <property type="match status" value="1"/>
</dbReference>
<dbReference type="PANTHER" id="PTHR38787:SF3">
    <property type="entry name" value="REGULATORY P DOMAIN-CONTAINING PROTEIN"/>
    <property type="match status" value="1"/>
</dbReference>
<dbReference type="Pfam" id="PF13860">
    <property type="entry name" value="FlgD_ig"/>
    <property type="match status" value="1"/>
</dbReference>
<evidence type="ECO:0000259" key="2">
    <source>
        <dbReference type="Pfam" id="PF13860"/>
    </source>
</evidence>
<dbReference type="Gene3D" id="2.60.40.1120">
    <property type="entry name" value="Carboxypeptidase-like, regulatory domain"/>
    <property type="match status" value="2"/>
</dbReference>
<name>A0A538SW67_UNCEI</name>
<dbReference type="SUPFAM" id="SSF50969">
    <property type="entry name" value="YVTN repeat-like/Quinoprotein amine dehydrogenase"/>
    <property type="match status" value="1"/>
</dbReference>
<sequence length="884" mass="94934">MPPRSRTGCVPRRPGTARQVGCKIKKRSGKNRRLSGWRPDLALTRAFRIIHVDRAFLTLLFGAALIWSAPPAHAQGSKNVTLLAHLNQHPGYSACWSYVHPDGREYAILGTTDGTAIVNVTNPAASYEVAFIPGLGSLWREMKQYRTYVYVSTEAQGGGIQIIDMANPELPQLRSVYATGFNHEHTLEVDSTRALLFCNGTRLDAAQTGMRILSLADPLNPVDVGGYTADYVHDCFPRGDTLFASSIYNGIMRVLNIANPAAITEITSWTYPKAFTHSAETSKDGKYLYVCDELNYGTMKVFDIHDLMAHPQIMEITVNPLAIVHNIHVKADTGFVAYYTEGIRLFDLSDATLPAEFGYYDTYAGFSGGFHGVWEIAPRFPSGTFVASDMGTGLYVFRTNPNYGILKVRVVDPTTGLLPGADVTAMGETDSTRTQGSGAVRLALSPGSHTLRVKKFGYTSVIWPVSMAKGAHDSILVTLQPEPLATVTGVARRSSDSAGLEGADLEMEDTPLGAESAAGGAYSMPGVPGGVYSMTCDRAGYVPITRLTAVQPGMDRTADFTLHKAAWYDSCDADRGWSLSAAGDNAVTGIWERADPVGTSQATAAPARHLGPSVYEAGSLHPAAKHEEPPEGTLGSGPVQPEDDHTPGAGGFCFVTGNSIPGNPPGTNDVDGGKTTLTTPALNMVAMADPYVRFARWFYMNSPGEPDSFLIDVSANGLTWANVRSILTSDPAWRHETFRVRDYITPTSTVRVRFIAQDQAPEGIVEAAVDDFELYDAAQTPAGASDPQTTPAPQITVSAPRPNPAARSASLTLTLPAPARAHVAVYDLAGRKVRTLLEGQATAGPTTLVWDGKDALGRGVSSGVYWIRAAAGGRVFERKLVWVR</sequence>
<proteinExistence type="predicted"/>
<comment type="caution">
    <text evidence="3">The sequence shown here is derived from an EMBL/GenBank/DDBJ whole genome shotgun (WGS) entry which is preliminary data.</text>
</comment>
<dbReference type="InterPro" id="IPR013784">
    <property type="entry name" value="Carb-bd-like_fold"/>
</dbReference>
<feature type="compositionally biased region" description="Polar residues" evidence="1">
    <location>
        <begin position="786"/>
        <end position="797"/>
    </location>
</feature>
<protein>
    <submittedName>
        <fullName evidence="3">Choice-of-anchor B family protein</fullName>
    </submittedName>
</protein>
<dbReference type="Gene3D" id="2.60.40.4070">
    <property type="match status" value="1"/>
</dbReference>
<feature type="domain" description="FlgD/Vpr Ig-like" evidence="2">
    <location>
        <begin position="808"/>
        <end position="871"/>
    </location>
</feature>
<dbReference type="PANTHER" id="PTHR38787">
    <property type="entry name" value="REGULATORY P DOMAIN-CONTAINING PROTEIN"/>
    <property type="match status" value="1"/>
</dbReference>
<feature type="region of interest" description="Disordered" evidence="1">
    <location>
        <begin position="780"/>
        <end position="806"/>
    </location>
</feature>
<evidence type="ECO:0000313" key="3">
    <source>
        <dbReference type="EMBL" id="TMQ55591.1"/>
    </source>
</evidence>
<dbReference type="Pfam" id="PF13620">
    <property type="entry name" value="CarboxypepD_reg"/>
    <property type="match status" value="1"/>
</dbReference>
<evidence type="ECO:0000256" key="1">
    <source>
        <dbReference type="SAM" id="MobiDB-lite"/>
    </source>
</evidence>
<dbReference type="NCBIfam" id="TIGR04312">
    <property type="entry name" value="choice_anch_B"/>
    <property type="match status" value="1"/>
</dbReference>
<dbReference type="Proteomes" id="UP000319829">
    <property type="component" value="Unassembled WGS sequence"/>
</dbReference>
<dbReference type="InterPro" id="IPR026444">
    <property type="entry name" value="Secre_tail"/>
</dbReference>
<organism evidence="3 4">
    <name type="scientific">Eiseniibacteriota bacterium</name>
    <dbReference type="NCBI Taxonomy" id="2212470"/>
    <lineage>
        <taxon>Bacteria</taxon>
        <taxon>Candidatus Eiseniibacteriota</taxon>
    </lineage>
</organism>
<dbReference type="GO" id="GO:0030246">
    <property type="term" value="F:carbohydrate binding"/>
    <property type="evidence" value="ECO:0007669"/>
    <property type="project" value="InterPro"/>
</dbReference>
<evidence type="ECO:0000313" key="4">
    <source>
        <dbReference type="Proteomes" id="UP000319829"/>
    </source>
</evidence>
<gene>
    <name evidence="3" type="ORF">E6K74_02825</name>
</gene>
<reference evidence="3 4" key="1">
    <citation type="journal article" date="2019" name="Nat. Microbiol.">
        <title>Mediterranean grassland soil C-N compound turnover is dependent on rainfall and depth, and is mediated by genomically divergent microorganisms.</title>
        <authorList>
            <person name="Diamond S."/>
            <person name="Andeer P.F."/>
            <person name="Li Z."/>
            <person name="Crits-Christoph A."/>
            <person name="Burstein D."/>
            <person name="Anantharaman K."/>
            <person name="Lane K.R."/>
            <person name="Thomas B.C."/>
            <person name="Pan C."/>
            <person name="Northen T.R."/>
            <person name="Banfield J.F."/>
        </authorList>
    </citation>
    <scope>NUCLEOTIDE SEQUENCE [LARGE SCALE GENOMIC DNA]</scope>
    <source>
        <strain evidence="3">WS_4</strain>
    </source>
</reference>
<dbReference type="SUPFAM" id="SSF49452">
    <property type="entry name" value="Starch-binding domain-like"/>
    <property type="match status" value="2"/>
</dbReference>
<dbReference type="InterPro" id="IPR027589">
    <property type="entry name" value="Choice_anch_B"/>
</dbReference>
<feature type="region of interest" description="Disordered" evidence="1">
    <location>
        <begin position="621"/>
        <end position="671"/>
    </location>
</feature>
<dbReference type="InterPro" id="IPR025965">
    <property type="entry name" value="FlgD/Vpr_Ig-like"/>
</dbReference>
<accession>A0A538SW67</accession>
<dbReference type="EMBL" id="VBOU01000019">
    <property type="protein sequence ID" value="TMQ55591.1"/>
    <property type="molecule type" value="Genomic_DNA"/>
</dbReference>
<dbReference type="AlphaFoldDB" id="A0A538SW67"/>
<dbReference type="Gene3D" id="2.60.120.200">
    <property type="match status" value="1"/>
</dbReference>